<proteinExistence type="inferred from homology"/>
<dbReference type="SMART" id="SM01057">
    <property type="entry name" value="Carb_anhydrase"/>
    <property type="match status" value="1"/>
</dbReference>
<dbReference type="FunFam" id="3.10.200.10:FF:000003">
    <property type="entry name" value="Carbonic anhydrase 12"/>
    <property type="match status" value="1"/>
</dbReference>
<evidence type="ECO:0000256" key="3">
    <source>
        <dbReference type="ARBA" id="ARBA00012925"/>
    </source>
</evidence>
<comment type="subcellular location">
    <subcellularLocation>
        <location evidence="1">Secreted</location>
    </subcellularLocation>
</comment>
<dbReference type="Proteomes" id="UP000683360">
    <property type="component" value="Unassembled WGS sequence"/>
</dbReference>
<dbReference type="AlphaFoldDB" id="A0A8S3QPZ9"/>
<dbReference type="SUPFAM" id="SSF51069">
    <property type="entry name" value="Carbonic anhydrase"/>
    <property type="match status" value="1"/>
</dbReference>
<feature type="chain" id="PRO_5035842814" description="carbonic anhydrase" evidence="10">
    <location>
        <begin position="21"/>
        <end position="413"/>
    </location>
</feature>
<keyword evidence="4" id="KW-0964">Secreted</keyword>
<dbReference type="InterPro" id="IPR001148">
    <property type="entry name" value="CA_dom"/>
</dbReference>
<sequence>MFYSATLLVVFGLINDFVTCAEWGYSSPYGPSNWTTLHGNEACDRRAQSPIDIPDAMNAQYDEGLVPFTVMGFEKKTNQLKLINNGHTAQLNILGDLKVSGGGLSGTFKTAQLHFHWGSSSMKGSEHLRNTKAFPLEMHIVNFNSKYGNLGTAADKPDGLAVLGFWFKVVAEDNEMFARLVSNLTSIQNADAEVDVTDVLVSDLIIPKLDKYYRYKGSLTTPPCFESVTWTMFEETIPISESQLRQFRNLKEKNPSHNIVNNFRPVQMLNGRRCTNFERVRTRQAEGFLSSSCKLRVKKVELRVKKVELRVTKVELRVRKVELRVRKVELRVTKVELRVRKVELRVTKVELRVTKVELRVTKVELRVTKVELRVRKVELRVKKVEMRVTKVELRVKKVELRVKKLLFTPNFQV</sequence>
<comment type="caution">
    <text evidence="12">The sequence shown here is derived from an EMBL/GenBank/DDBJ whole genome shotgun (WGS) entry which is preliminary data.</text>
</comment>
<comment type="catalytic activity">
    <reaction evidence="9">
        <text>hydrogencarbonate + H(+) = CO2 + H2O</text>
        <dbReference type="Rhea" id="RHEA:10748"/>
        <dbReference type="ChEBI" id="CHEBI:15377"/>
        <dbReference type="ChEBI" id="CHEBI:15378"/>
        <dbReference type="ChEBI" id="CHEBI:16526"/>
        <dbReference type="ChEBI" id="CHEBI:17544"/>
        <dbReference type="EC" id="4.2.1.1"/>
    </reaction>
</comment>
<dbReference type="PANTHER" id="PTHR18952">
    <property type="entry name" value="CARBONIC ANHYDRASE"/>
    <property type="match status" value="1"/>
</dbReference>
<dbReference type="PANTHER" id="PTHR18952:SF265">
    <property type="entry name" value="CARBONIC ANHYDRASE"/>
    <property type="match status" value="1"/>
</dbReference>
<keyword evidence="7" id="KW-0325">Glycoprotein</keyword>
<dbReference type="InterPro" id="IPR023561">
    <property type="entry name" value="Carbonic_anhydrase_a-class"/>
</dbReference>
<dbReference type="Gene3D" id="1.20.5.340">
    <property type="match status" value="1"/>
</dbReference>
<dbReference type="Gene3D" id="3.10.200.10">
    <property type="entry name" value="Alpha carbonic anhydrase"/>
    <property type="match status" value="1"/>
</dbReference>
<protein>
    <recommendedName>
        <fullName evidence="3">carbonic anhydrase</fullName>
        <ecNumber evidence="3">4.2.1.1</ecNumber>
    </recommendedName>
</protein>
<evidence type="ECO:0000256" key="1">
    <source>
        <dbReference type="ARBA" id="ARBA00004613"/>
    </source>
</evidence>
<dbReference type="SUPFAM" id="SSF57997">
    <property type="entry name" value="Tropomyosin"/>
    <property type="match status" value="1"/>
</dbReference>
<evidence type="ECO:0000256" key="4">
    <source>
        <dbReference type="ARBA" id="ARBA00022525"/>
    </source>
</evidence>
<dbReference type="Gene3D" id="1.20.5.170">
    <property type="match status" value="1"/>
</dbReference>
<accession>A0A8S3QPZ9</accession>
<keyword evidence="8 12" id="KW-0456">Lyase</keyword>
<evidence type="ECO:0000256" key="5">
    <source>
        <dbReference type="ARBA" id="ARBA00022723"/>
    </source>
</evidence>
<evidence type="ECO:0000256" key="6">
    <source>
        <dbReference type="ARBA" id="ARBA00022833"/>
    </source>
</evidence>
<evidence type="ECO:0000259" key="11">
    <source>
        <dbReference type="PROSITE" id="PS51144"/>
    </source>
</evidence>
<dbReference type="GO" id="GO:0008270">
    <property type="term" value="F:zinc ion binding"/>
    <property type="evidence" value="ECO:0007669"/>
    <property type="project" value="InterPro"/>
</dbReference>
<keyword evidence="6" id="KW-0862">Zinc</keyword>
<dbReference type="OrthoDB" id="429145at2759"/>
<feature type="signal peptide" evidence="10">
    <location>
        <begin position="1"/>
        <end position="20"/>
    </location>
</feature>
<evidence type="ECO:0000256" key="8">
    <source>
        <dbReference type="ARBA" id="ARBA00023239"/>
    </source>
</evidence>
<evidence type="ECO:0000313" key="12">
    <source>
        <dbReference type="EMBL" id="CAG2196717.1"/>
    </source>
</evidence>
<dbReference type="Pfam" id="PF00194">
    <property type="entry name" value="Carb_anhydrase"/>
    <property type="match status" value="1"/>
</dbReference>
<reference evidence="12" key="1">
    <citation type="submission" date="2021-03" db="EMBL/GenBank/DDBJ databases">
        <authorList>
            <person name="Bekaert M."/>
        </authorList>
    </citation>
    <scope>NUCLEOTIDE SEQUENCE</scope>
</reference>
<evidence type="ECO:0000313" key="13">
    <source>
        <dbReference type="Proteomes" id="UP000683360"/>
    </source>
</evidence>
<dbReference type="PROSITE" id="PS51144">
    <property type="entry name" value="ALPHA_CA_2"/>
    <property type="match status" value="1"/>
</dbReference>
<dbReference type="GO" id="GO:0005576">
    <property type="term" value="C:extracellular region"/>
    <property type="evidence" value="ECO:0007669"/>
    <property type="project" value="UniProtKB-SubCell"/>
</dbReference>
<comment type="similarity">
    <text evidence="2">Belongs to the alpha-carbonic anhydrase family.</text>
</comment>
<keyword evidence="5" id="KW-0479">Metal-binding</keyword>
<name>A0A8S3QPZ9_MYTED</name>
<keyword evidence="13" id="KW-1185">Reference proteome</keyword>
<dbReference type="EMBL" id="CAJPWZ010000568">
    <property type="protein sequence ID" value="CAG2196717.1"/>
    <property type="molecule type" value="Genomic_DNA"/>
</dbReference>
<dbReference type="GO" id="GO:0004089">
    <property type="term" value="F:carbonate dehydratase activity"/>
    <property type="evidence" value="ECO:0007669"/>
    <property type="project" value="UniProtKB-EC"/>
</dbReference>
<keyword evidence="10" id="KW-0732">Signal</keyword>
<evidence type="ECO:0000256" key="2">
    <source>
        <dbReference type="ARBA" id="ARBA00010718"/>
    </source>
</evidence>
<organism evidence="12 13">
    <name type="scientific">Mytilus edulis</name>
    <name type="common">Blue mussel</name>
    <dbReference type="NCBI Taxonomy" id="6550"/>
    <lineage>
        <taxon>Eukaryota</taxon>
        <taxon>Metazoa</taxon>
        <taxon>Spiralia</taxon>
        <taxon>Lophotrochozoa</taxon>
        <taxon>Mollusca</taxon>
        <taxon>Bivalvia</taxon>
        <taxon>Autobranchia</taxon>
        <taxon>Pteriomorphia</taxon>
        <taxon>Mytilida</taxon>
        <taxon>Mytiloidea</taxon>
        <taxon>Mytilidae</taxon>
        <taxon>Mytilinae</taxon>
        <taxon>Mytilus</taxon>
    </lineage>
</organism>
<gene>
    <name evidence="12" type="ORF">MEDL_11570</name>
</gene>
<dbReference type="EC" id="4.2.1.1" evidence="3"/>
<dbReference type="InterPro" id="IPR036398">
    <property type="entry name" value="CA_dom_sf"/>
</dbReference>
<evidence type="ECO:0000256" key="9">
    <source>
        <dbReference type="ARBA" id="ARBA00048348"/>
    </source>
</evidence>
<feature type="domain" description="Alpha-carbonic anhydrase" evidence="11">
    <location>
        <begin position="21"/>
        <end position="278"/>
    </location>
</feature>
<evidence type="ECO:0000256" key="7">
    <source>
        <dbReference type="ARBA" id="ARBA00023180"/>
    </source>
</evidence>
<evidence type="ECO:0000256" key="10">
    <source>
        <dbReference type="SAM" id="SignalP"/>
    </source>
</evidence>